<dbReference type="EMBL" id="UOFA01000262">
    <property type="protein sequence ID" value="VAW46203.1"/>
    <property type="molecule type" value="Genomic_DNA"/>
</dbReference>
<dbReference type="SUPFAM" id="SSF51126">
    <property type="entry name" value="Pectin lyase-like"/>
    <property type="match status" value="1"/>
</dbReference>
<proteinExistence type="predicted"/>
<dbReference type="InterPro" id="IPR059226">
    <property type="entry name" value="Choice_anch_Q_dom"/>
</dbReference>
<feature type="non-terminal residue" evidence="1">
    <location>
        <position position="1"/>
    </location>
</feature>
<dbReference type="SMART" id="SM00710">
    <property type="entry name" value="PbH1"/>
    <property type="match status" value="5"/>
</dbReference>
<sequence length="350" mass="35699">FDLFGVEAGAQLNLIDAVVTGANGNLGAVSSYNGNLNVLNSDISNNQSTGVFDIFSINSSVVNSTVSQNTILYTGAGTGYSFSPLTTYQSTGFELRNSTISGNVGGVGGGVDFRGVTLATMENSTVSGNSAVSVGGLLVTAGYYAQFMPIAKIRNSTITANSGSYTGGIYAAANLPNRLSMSDSIVSGNQYVVAPPRVITNNNTLGQGLNLTRGPGAVPSEIYSSPYFSLDANNIIGQNGDSGTVGALLGGSDTVPAGATSTVIESLADNGGGTLTHLPVLGGLAVDGGDQSCRLNEDQTGRIRPWDGDGDGNENCDIGSVELGSIYASDIIFKDGFDPTIIVRRSLLGD</sequence>
<dbReference type="InterPro" id="IPR011050">
    <property type="entry name" value="Pectin_lyase_fold/virulence"/>
</dbReference>
<accession>A0A3B0W1B1</accession>
<protein>
    <submittedName>
        <fullName evidence="1">Uncharacterized protein</fullName>
    </submittedName>
</protein>
<dbReference type="NCBIfam" id="NF041518">
    <property type="entry name" value="choice_anch_Q"/>
    <property type="match status" value="1"/>
</dbReference>
<name>A0A3B0W1B1_9ZZZZ</name>
<reference evidence="1" key="1">
    <citation type="submission" date="2018-06" db="EMBL/GenBank/DDBJ databases">
        <authorList>
            <person name="Zhirakovskaya E."/>
        </authorList>
    </citation>
    <scope>NUCLEOTIDE SEQUENCE</scope>
</reference>
<dbReference type="InterPro" id="IPR006626">
    <property type="entry name" value="PbH1"/>
</dbReference>
<organism evidence="1">
    <name type="scientific">hydrothermal vent metagenome</name>
    <dbReference type="NCBI Taxonomy" id="652676"/>
    <lineage>
        <taxon>unclassified sequences</taxon>
        <taxon>metagenomes</taxon>
        <taxon>ecological metagenomes</taxon>
    </lineage>
</organism>
<evidence type="ECO:0000313" key="1">
    <source>
        <dbReference type="EMBL" id="VAW46203.1"/>
    </source>
</evidence>
<gene>
    <name evidence="1" type="ORF">MNBD_GAMMA02-1162</name>
</gene>
<dbReference type="AlphaFoldDB" id="A0A3B0W1B1"/>